<sequence>MELTLLGTGTTSPVQDRTPACYFLSMAGQRFLLDPGPGALNRMVKAGISPFNLDSIILTHHHLDHSADLFFYLFSYKNCFKGEKRDVKIVAPVGFSKVFDTLMQVYGDWILSCDYQIKIDEVSEAEWAVPGMTIKSLPMLHGANAVGYRFEADGGPVFSYSGDTGYCDNLIALAGSADVLLVECSFPDDMEMEGHMTPSGVARAGIRSQVKKIVLTHFYPEIDTSKIADTMRSAGYNGNIVVGEDGMVIKL</sequence>
<evidence type="ECO:0000259" key="1">
    <source>
        <dbReference type="SMART" id="SM00849"/>
    </source>
</evidence>
<dbReference type="InterPro" id="IPR001279">
    <property type="entry name" value="Metallo-B-lactamas"/>
</dbReference>
<dbReference type="Gene3D" id="3.60.15.10">
    <property type="entry name" value="Ribonuclease Z/Hydroxyacylglutathione hydrolase-like"/>
    <property type="match status" value="1"/>
</dbReference>
<gene>
    <name evidence="2" type="ORF">MNBD_NITROSPINAE01-208</name>
</gene>
<dbReference type="SUPFAM" id="SSF56281">
    <property type="entry name" value="Metallo-hydrolase/oxidoreductase"/>
    <property type="match status" value="1"/>
</dbReference>
<dbReference type="GO" id="GO:0042781">
    <property type="term" value="F:3'-tRNA processing endoribonuclease activity"/>
    <property type="evidence" value="ECO:0007669"/>
    <property type="project" value="TreeGrafter"/>
</dbReference>
<evidence type="ECO:0000313" key="2">
    <source>
        <dbReference type="EMBL" id="VAX16491.1"/>
    </source>
</evidence>
<dbReference type="AlphaFoldDB" id="A0A3B1BPL3"/>
<feature type="domain" description="Metallo-beta-lactamase" evidence="1">
    <location>
        <begin position="18"/>
        <end position="217"/>
    </location>
</feature>
<dbReference type="PANTHER" id="PTHR46018:SF2">
    <property type="entry name" value="ZINC PHOSPHODIESTERASE ELAC PROTEIN 1"/>
    <property type="match status" value="1"/>
</dbReference>
<reference evidence="2" key="1">
    <citation type="submission" date="2018-06" db="EMBL/GenBank/DDBJ databases">
        <authorList>
            <person name="Zhirakovskaya E."/>
        </authorList>
    </citation>
    <scope>NUCLEOTIDE SEQUENCE</scope>
</reference>
<dbReference type="InterPro" id="IPR036866">
    <property type="entry name" value="RibonucZ/Hydroxyglut_hydro"/>
</dbReference>
<name>A0A3B1BPL3_9ZZZZ</name>
<organism evidence="2">
    <name type="scientific">hydrothermal vent metagenome</name>
    <dbReference type="NCBI Taxonomy" id="652676"/>
    <lineage>
        <taxon>unclassified sequences</taxon>
        <taxon>metagenomes</taxon>
        <taxon>ecological metagenomes</taxon>
    </lineage>
</organism>
<protein>
    <recommendedName>
        <fullName evidence="1">Metallo-beta-lactamase domain-containing protein</fullName>
    </recommendedName>
</protein>
<dbReference type="PANTHER" id="PTHR46018">
    <property type="entry name" value="ZINC PHOSPHODIESTERASE ELAC PROTEIN 1"/>
    <property type="match status" value="1"/>
</dbReference>
<accession>A0A3B1BPL3</accession>
<dbReference type="Pfam" id="PF12706">
    <property type="entry name" value="Lactamase_B_2"/>
    <property type="match status" value="1"/>
</dbReference>
<proteinExistence type="predicted"/>
<dbReference type="SMART" id="SM00849">
    <property type="entry name" value="Lactamase_B"/>
    <property type="match status" value="1"/>
</dbReference>
<dbReference type="EMBL" id="UOGC01000029">
    <property type="protein sequence ID" value="VAX16491.1"/>
    <property type="molecule type" value="Genomic_DNA"/>
</dbReference>